<keyword evidence="8" id="KW-1185">Reference proteome</keyword>
<dbReference type="InterPro" id="IPR047153">
    <property type="entry name" value="TRIM45/56/19-like"/>
</dbReference>
<dbReference type="InterPro" id="IPR017907">
    <property type="entry name" value="Znf_RING_CS"/>
</dbReference>
<evidence type="ECO:0000256" key="5">
    <source>
        <dbReference type="SAM" id="MobiDB-lite"/>
    </source>
</evidence>
<dbReference type="InterPro" id="IPR013083">
    <property type="entry name" value="Znf_RING/FYVE/PHD"/>
</dbReference>
<dbReference type="Proteomes" id="UP001177023">
    <property type="component" value="Unassembled WGS sequence"/>
</dbReference>
<feature type="compositionally biased region" description="Basic and acidic residues" evidence="5">
    <location>
        <begin position="479"/>
        <end position="494"/>
    </location>
</feature>
<keyword evidence="3" id="KW-0862">Zinc</keyword>
<evidence type="ECO:0000256" key="4">
    <source>
        <dbReference type="PROSITE-ProRule" id="PRU00175"/>
    </source>
</evidence>
<dbReference type="PROSITE" id="PS50089">
    <property type="entry name" value="ZF_RING_2"/>
    <property type="match status" value="1"/>
</dbReference>
<accession>A0AA36G4N8</accession>
<dbReference type="CDD" id="cd16524">
    <property type="entry name" value="RING-HC_NHL-1-like"/>
    <property type="match status" value="1"/>
</dbReference>
<name>A0AA36G4N8_9BILA</name>
<dbReference type="PANTHER" id="PTHR25462">
    <property type="entry name" value="BONUS, ISOFORM C-RELATED"/>
    <property type="match status" value="1"/>
</dbReference>
<sequence length="494" mass="57720">MDDQQRERVRELLAQTPAQRPPDWVNPLEKIEQLLTCPICLDRYKQPKLLPCQHTFCHPCLESCADTLHRQLKCPECRAEHNIPYDGVKAFQPNYTLTGFLDVHLAATPESAAQVEEYVHRYNLERCRVCDEKAECEICPHCEKRSCEECRKTHMDMLKRDMGRLVMQVKRLSNRVTEASDGLSKGIELLSLNCETTKQEIQEYFHRHVRELKKREDAFVAEVETFQSTETRLMAALRDVLEIESSNMSEAVARLEAALKGEYDMDDNEIVRFKNIFTEGLEYLRNFSPDADELFCKKLRFTVEDAARLPGAIQTFGEITVMYPGSTGRYDKLEASYVPKMISAKVGLESDHYRIRSNEERNAAVDIGRNRFREADSLPEHSLRYRRRQQIEEEAWNRVRGIEGDKERSVPGKSIWSRPPDEKKEKPQYLSHIIQMLKKRKMERISEEQQLALNIDRERDQQMGGVQQVRQEDGDQGEEDRRLFSEEKEVEKEN</sequence>
<dbReference type="SUPFAM" id="SSF57850">
    <property type="entry name" value="RING/U-box"/>
    <property type="match status" value="1"/>
</dbReference>
<dbReference type="GO" id="GO:0005654">
    <property type="term" value="C:nucleoplasm"/>
    <property type="evidence" value="ECO:0007669"/>
    <property type="project" value="TreeGrafter"/>
</dbReference>
<evidence type="ECO:0000256" key="2">
    <source>
        <dbReference type="ARBA" id="ARBA00022771"/>
    </source>
</evidence>
<evidence type="ECO:0000313" key="8">
    <source>
        <dbReference type="Proteomes" id="UP001177023"/>
    </source>
</evidence>
<dbReference type="PROSITE" id="PS00518">
    <property type="entry name" value="ZF_RING_1"/>
    <property type="match status" value="1"/>
</dbReference>
<gene>
    <name evidence="7" type="ORF">MSPICULIGERA_LOCUS17195</name>
</gene>
<evidence type="ECO:0000256" key="3">
    <source>
        <dbReference type="ARBA" id="ARBA00022833"/>
    </source>
</evidence>
<feature type="non-terminal residue" evidence="7">
    <location>
        <position position="1"/>
    </location>
</feature>
<dbReference type="PANTHER" id="PTHR25462:SF296">
    <property type="entry name" value="MEIOTIC P26, ISOFORM F"/>
    <property type="match status" value="1"/>
</dbReference>
<evidence type="ECO:0000313" key="7">
    <source>
        <dbReference type="EMBL" id="CAJ0578957.1"/>
    </source>
</evidence>
<dbReference type="SMART" id="SM00184">
    <property type="entry name" value="RING"/>
    <property type="match status" value="1"/>
</dbReference>
<protein>
    <recommendedName>
        <fullName evidence="6">RING-type domain-containing protein</fullName>
    </recommendedName>
</protein>
<dbReference type="AlphaFoldDB" id="A0AA36G4N8"/>
<proteinExistence type="predicted"/>
<dbReference type="InterPro" id="IPR001841">
    <property type="entry name" value="Znf_RING"/>
</dbReference>
<keyword evidence="1" id="KW-0479">Metal-binding</keyword>
<feature type="domain" description="RING-type" evidence="6">
    <location>
        <begin position="37"/>
        <end position="78"/>
    </location>
</feature>
<dbReference type="EMBL" id="CATQJA010002655">
    <property type="protein sequence ID" value="CAJ0578957.1"/>
    <property type="molecule type" value="Genomic_DNA"/>
</dbReference>
<comment type="caution">
    <text evidence="7">The sequence shown here is derived from an EMBL/GenBank/DDBJ whole genome shotgun (WGS) entry which is preliminary data.</text>
</comment>
<feature type="region of interest" description="Disordered" evidence="5">
    <location>
        <begin position="453"/>
        <end position="494"/>
    </location>
</feature>
<evidence type="ECO:0000259" key="6">
    <source>
        <dbReference type="PROSITE" id="PS50089"/>
    </source>
</evidence>
<dbReference type="Pfam" id="PF00097">
    <property type="entry name" value="zf-C3HC4"/>
    <property type="match status" value="1"/>
</dbReference>
<dbReference type="InterPro" id="IPR018957">
    <property type="entry name" value="Znf_C3HC4_RING-type"/>
</dbReference>
<dbReference type="Gene3D" id="3.30.40.10">
    <property type="entry name" value="Zinc/RING finger domain, C3HC4 (zinc finger)"/>
    <property type="match status" value="1"/>
</dbReference>
<feature type="region of interest" description="Disordered" evidence="5">
    <location>
        <begin position="406"/>
        <end position="427"/>
    </location>
</feature>
<reference evidence="7" key="1">
    <citation type="submission" date="2023-06" db="EMBL/GenBank/DDBJ databases">
        <authorList>
            <person name="Delattre M."/>
        </authorList>
    </citation>
    <scope>NUCLEOTIDE SEQUENCE</scope>
    <source>
        <strain evidence="7">AF72</strain>
    </source>
</reference>
<dbReference type="GO" id="GO:0061630">
    <property type="term" value="F:ubiquitin protein ligase activity"/>
    <property type="evidence" value="ECO:0007669"/>
    <property type="project" value="TreeGrafter"/>
</dbReference>
<evidence type="ECO:0000256" key="1">
    <source>
        <dbReference type="ARBA" id="ARBA00022723"/>
    </source>
</evidence>
<organism evidence="7 8">
    <name type="scientific">Mesorhabditis spiculigera</name>
    <dbReference type="NCBI Taxonomy" id="96644"/>
    <lineage>
        <taxon>Eukaryota</taxon>
        <taxon>Metazoa</taxon>
        <taxon>Ecdysozoa</taxon>
        <taxon>Nematoda</taxon>
        <taxon>Chromadorea</taxon>
        <taxon>Rhabditida</taxon>
        <taxon>Rhabditina</taxon>
        <taxon>Rhabditomorpha</taxon>
        <taxon>Rhabditoidea</taxon>
        <taxon>Rhabditidae</taxon>
        <taxon>Mesorhabditinae</taxon>
        <taxon>Mesorhabditis</taxon>
    </lineage>
</organism>
<dbReference type="GO" id="GO:0008270">
    <property type="term" value="F:zinc ion binding"/>
    <property type="evidence" value="ECO:0007669"/>
    <property type="project" value="UniProtKB-KW"/>
</dbReference>
<keyword evidence="2 4" id="KW-0863">Zinc-finger</keyword>